<sequence length="274" mass="27173">MAAVAVVALVLGAAVPALAIQTQSWEERRIATEAFDAAAESALDASTDAATAAQLLAEAREAAEPVLEDARAVAASAPGYFAPAVLDPLVAAVAALDEALAAEAPDGAAMPATERPQSVEELRASVDPLLEWADAEGERSAAVAALAAELAEATEGSSAALLALAETVGAEASTALGAAPLATPESRSAVEAARDALLAAIEDDESLAETAAAYASAVAALRASQQAAADAAAEASRQSSGSPRGSVVLAPLPEGWFCGAIGYISSECQALLNR</sequence>
<dbReference type="Proteomes" id="UP001241072">
    <property type="component" value="Unassembled WGS sequence"/>
</dbReference>
<evidence type="ECO:0000256" key="1">
    <source>
        <dbReference type="SAM" id="SignalP"/>
    </source>
</evidence>
<evidence type="ECO:0000313" key="2">
    <source>
        <dbReference type="EMBL" id="MDO7881073.1"/>
    </source>
</evidence>
<reference evidence="2 3" key="1">
    <citation type="submission" date="2023-07" db="EMBL/GenBank/DDBJ databases">
        <title>Protaetiibacter sp. nov WY-16 isolated from soil.</title>
        <authorList>
            <person name="Liu B."/>
            <person name="Wan Y."/>
        </authorList>
    </citation>
    <scope>NUCLEOTIDE SEQUENCE [LARGE SCALE GENOMIC DNA]</scope>
    <source>
        <strain evidence="2 3">WY-16</strain>
    </source>
</reference>
<protein>
    <submittedName>
        <fullName evidence="2">Uncharacterized protein</fullName>
    </submittedName>
</protein>
<dbReference type="EMBL" id="JAUQUB010000001">
    <property type="protein sequence ID" value="MDO7881073.1"/>
    <property type="molecule type" value="Genomic_DNA"/>
</dbReference>
<keyword evidence="3" id="KW-1185">Reference proteome</keyword>
<feature type="signal peptide" evidence="1">
    <location>
        <begin position="1"/>
        <end position="19"/>
    </location>
</feature>
<accession>A0ABT9BJ66</accession>
<feature type="chain" id="PRO_5047138926" evidence="1">
    <location>
        <begin position="20"/>
        <end position="274"/>
    </location>
</feature>
<organism evidence="2 3">
    <name type="scientific">Antiquaquibacter soli</name>
    <dbReference type="NCBI Taxonomy" id="3064523"/>
    <lineage>
        <taxon>Bacteria</taxon>
        <taxon>Bacillati</taxon>
        <taxon>Actinomycetota</taxon>
        <taxon>Actinomycetes</taxon>
        <taxon>Micrococcales</taxon>
        <taxon>Microbacteriaceae</taxon>
        <taxon>Antiquaquibacter</taxon>
    </lineage>
</organism>
<gene>
    <name evidence="2" type="ORF">Q5716_02420</name>
</gene>
<evidence type="ECO:0000313" key="3">
    <source>
        <dbReference type="Proteomes" id="UP001241072"/>
    </source>
</evidence>
<comment type="caution">
    <text evidence="2">The sequence shown here is derived from an EMBL/GenBank/DDBJ whole genome shotgun (WGS) entry which is preliminary data.</text>
</comment>
<proteinExistence type="predicted"/>
<keyword evidence="1" id="KW-0732">Signal</keyword>
<name>A0ABT9BJ66_9MICO</name>